<comment type="subcellular location">
    <subcellularLocation>
        <location evidence="1">Cell membrane</location>
        <topology evidence="1">Multi-pass membrane protein</topology>
    </subcellularLocation>
</comment>
<keyword evidence="3" id="KW-1003">Cell membrane</keyword>
<keyword evidence="8 9" id="KW-0472">Membrane</keyword>
<dbReference type="InterPro" id="IPR027417">
    <property type="entry name" value="P-loop_NTPase"/>
</dbReference>
<dbReference type="Gene3D" id="3.40.50.300">
    <property type="entry name" value="P-loop containing nucleotide triphosphate hydrolases"/>
    <property type="match status" value="1"/>
</dbReference>
<feature type="transmembrane region" description="Helical" evidence="9">
    <location>
        <begin position="5"/>
        <end position="23"/>
    </location>
</feature>
<evidence type="ECO:0000256" key="6">
    <source>
        <dbReference type="ARBA" id="ARBA00022840"/>
    </source>
</evidence>
<dbReference type="InterPro" id="IPR051120">
    <property type="entry name" value="ABC_AA/LPS_Transport"/>
</dbReference>
<dbReference type="InterPro" id="IPR003439">
    <property type="entry name" value="ABC_transporter-like_ATP-bd"/>
</dbReference>
<dbReference type="CDD" id="cd03219">
    <property type="entry name" value="ABC_Mj1267_LivG_branched"/>
    <property type="match status" value="1"/>
</dbReference>
<evidence type="ECO:0000256" key="4">
    <source>
        <dbReference type="ARBA" id="ARBA00022692"/>
    </source>
</evidence>
<dbReference type="Pfam" id="PF12399">
    <property type="entry name" value="BCA_ABC_TP_C"/>
    <property type="match status" value="1"/>
</dbReference>
<reference evidence="11" key="2">
    <citation type="submission" date="2020-09" db="EMBL/GenBank/DDBJ databases">
        <authorList>
            <person name="Sun Q."/>
            <person name="Zhou Y."/>
        </authorList>
    </citation>
    <scope>NUCLEOTIDE SEQUENCE</scope>
    <source>
        <strain evidence="11">CGMCC 1.15322</strain>
    </source>
</reference>
<dbReference type="GO" id="GO:0005886">
    <property type="term" value="C:plasma membrane"/>
    <property type="evidence" value="ECO:0007669"/>
    <property type="project" value="UniProtKB-SubCell"/>
</dbReference>
<organism evidence="11 12">
    <name type="scientific">Polaromonas eurypsychrophila</name>
    <dbReference type="NCBI Taxonomy" id="1614635"/>
    <lineage>
        <taxon>Bacteria</taxon>
        <taxon>Pseudomonadati</taxon>
        <taxon>Pseudomonadota</taxon>
        <taxon>Betaproteobacteria</taxon>
        <taxon>Burkholderiales</taxon>
        <taxon>Comamonadaceae</taxon>
        <taxon>Polaromonas</taxon>
    </lineage>
</organism>
<name>A0A916S7C5_9BURK</name>
<dbReference type="PROSITE" id="PS50893">
    <property type="entry name" value="ABC_TRANSPORTER_2"/>
    <property type="match status" value="1"/>
</dbReference>
<proteinExistence type="predicted"/>
<dbReference type="PANTHER" id="PTHR45772">
    <property type="entry name" value="CONSERVED COMPONENT OF ABC TRANSPORTER FOR NATURAL AMINO ACIDS-RELATED"/>
    <property type="match status" value="1"/>
</dbReference>
<evidence type="ECO:0000256" key="2">
    <source>
        <dbReference type="ARBA" id="ARBA00022448"/>
    </source>
</evidence>
<dbReference type="CDD" id="cd06581">
    <property type="entry name" value="TM_PBP1_LivM_like"/>
    <property type="match status" value="1"/>
</dbReference>
<dbReference type="Pfam" id="PF00005">
    <property type="entry name" value="ABC_tran"/>
    <property type="match status" value="1"/>
</dbReference>
<accession>A0A916S7C5</accession>
<dbReference type="GO" id="GO:0016887">
    <property type="term" value="F:ATP hydrolysis activity"/>
    <property type="evidence" value="ECO:0007669"/>
    <property type="project" value="InterPro"/>
</dbReference>
<dbReference type="InterPro" id="IPR043428">
    <property type="entry name" value="LivM-like"/>
</dbReference>
<evidence type="ECO:0000259" key="10">
    <source>
        <dbReference type="PROSITE" id="PS50893"/>
    </source>
</evidence>
<keyword evidence="6" id="KW-0067">ATP-binding</keyword>
<dbReference type="RefSeq" id="WP_188705583.1">
    <property type="nucleotide sequence ID" value="NZ_BMIG01000001.1"/>
</dbReference>
<feature type="transmembrane region" description="Helical" evidence="9">
    <location>
        <begin position="285"/>
        <end position="306"/>
    </location>
</feature>
<dbReference type="SMART" id="SM00382">
    <property type="entry name" value="AAA"/>
    <property type="match status" value="1"/>
</dbReference>
<feature type="transmembrane region" description="Helical" evidence="9">
    <location>
        <begin position="80"/>
        <end position="105"/>
    </location>
</feature>
<dbReference type="Pfam" id="PF02653">
    <property type="entry name" value="BPD_transp_2"/>
    <property type="match status" value="1"/>
</dbReference>
<dbReference type="InterPro" id="IPR003593">
    <property type="entry name" value="AAA+_ATPase"/>
</dbReference>
<evidence type="ECO:0000313" key="11">
    <source>
        <dbReference type="EMBL" id="GGA84600.1"/>
    </source>
</evidence>
<dbReference type="GO" id="GO:0005524">
    <property type="term" value="F:ATP binding"/>
    <property type="evidence" value="ECO:0007669"/>
    <property type="project" value="UniProtKB-KW"/>
</dbReference>
<dbReference type="AlphaFoldDB" id="A0A916S7C5"/>
<evidence type="ECO:0000256" key="8">
    <source>
        <dbReference type="ARBA" id="ARBA00023136"/>
    </source>
</evidence>
<feature type="transmembrane region" description="Helical" evidence="9">
    <location>
        <begin position="112"/>
        <end position="133"/>
    </location>
</feature>
<evidence type="ECO:0000313" key="12">
    <source>
        <dbReference type="Proteomes" id="UP000620596"/>
    </source>
</evidence>
<feature type="transmembrane region" description="Helical" evidence="9">
    <location>
        <begin position="206"/>
        <end position="226"/>
    </location>
</feature>
<reference evidence="11" key="1">
    <citation type="journal article" date="2014" name="Int. J. Syst. Evol. Microbiol.">
        <title>Complete genome sequence of Corynebacterium casei LMG S-19264T (=DSM 44701T), isolated from a smear-ripened cheese.</title>
        <authorList>
            <consortium name="US DOE Joint Genome Institute (JGI-PGF)"/>
            <person name="Walter F."/>
            <person name="Albersmeier A."/>
            <person name="Kalinowski J."/>
            <person name="Ruckert C."/>
        </authorList>
    </citation>
    <scope>NUCLEOTIDE SEQUENCE</scope>
    <source>
        <strain evidence="11">CGMCC 1.15322</strain>
    </source>
</reference>
<evidence type="ECO:0000256" key="1">
    <source>
        <dbReference type="ARBA" id="ARBA00004651"/>
    </source>
</evidence>
<feature type="transmembrane region" description="Helical" evidence="9">
    <location>
        <begin position="153"/>
        <end position="173"/>
    </location>
</feature>
<gene>
    <name evidence="11" type="ORF">GCM10011496_01390</name>
</gene>
<sequence>MNKTVIGILGSGALLASVPWLGLPAFYESFLYLLCHWMILALSWNILSGYSGYFSFGHGAFFGIGMYTSAGLSANLNWPFLWTLPAAALMAALLGMALGAVVFRVKSVRGELFALLTLAITFVVGTIVLNTRIDGGPGIYLNAVAIPAIGPTASSSIYLMALIGAVATLLISYRIHVSRLGLGLFAIHDDEDVAEVMGVPTFRYKLLAFGISCALAGLAGGIHALFVSYVTAGETFTIVVPLTVVLMSVLGGTRHWAGPAVGAVAITCLMYFFTAGNNPIAGKAAVGVILVLVILFMPNGILGYFLKRTAGRRSVPPAPSAVAPEAAAPVSTGKVLLDVRELSKAFRGVQALDGVTLQVFEGEILGLLGPNGSGKSTFINVVSGHFPATGGQMFFEGRQLAGLEAHSIAQAGIARTYQIPRPFAHLSVLQNVSLVAMFGGAALNHEQATAEAWKWLAFTGLQDKADALPDDLNLHQRKFLELTRALASRPRLVLLDEVLSGLTPGEINEAITLIRKIRDRGATIVFVEHVMRAVMALADRVAVLNHGKLIAVGPAQEVMKNADVVSAYLGTPHA</sequence>
<dbReference type="InterPro" id="IPR032823">
    <property type="entry name" value="BCA_ABC_TP_C"/>
</dbReference>
<feature type="domain" description="ABC transporter" evidence="10">
    <location>
        <begin position="337"/>
        <end position="571"/>
    </location>
</feature>
<keyword evidence="5" id="KW-0547">Nucleotide-binding</keyword>
<keyword evidence="7 9" id="KW-1133">Transmembrane helix</keyword>
<dbReference type="EMBL" id="BMIG01000001">
    <property type="protein sequence ID" value="GGA84600.1"/>
    <property type="molecule type" value="Genomic_DNA"/>
</dbReference>
<dbReference type="Proteomes" id="UP000620596">
    <property type="component" value="Unassembled WGS sequence"/>
</dbReference>
<evidence type="ECO:0000256" key="7">
    <source>
        <dbReference type="ARBA" id="ARBA00022989"/>
    </source>
</evidence>
<keyword evidence="2" id="KW-0813">Transport</keyword>
<feature type="transmembrane region" description="Helical" evidence="9">
    <location>
        <begin position="232"/>
        <end position="249"/>
    </location>
</feature>
<comment type="caution">
    <text evidence="11">The sequence shown here is derived from an EMBL/GenBank/DDBJ whole genome shotgun (WGS) entry which is preliminary data.</text>
</comment>
<dbReference type="GO" id="GO:0015658">
    <property type="term" value="F:branched-chain amino acid transmembrane transporter activity"/>
    <property type="evidence" value="ECO:0007669"/>
    <property type="project" value="InterPro"/>
</dbReference>
<keyword evidence="12" id="KW-1185">Reference proteome</keyword>
<evidence type="ECO:0000256" key="5">
    <source>
        <dbReference type="ARBA" id="ARBA00022741"/>
    </source>
</evidence>
<keyword evidence="11" id="KW-0378">Hydrolase</keyword>
<dbReference type="SUPFAM" id="SSF52540">
    <property type="entry name" value="P-loop containing nucleoside triphosphate hydrolases"/>
    <property type="match status" value="1"/>
</dbReference>
<protein>
    <submittedName>
        <fullName evidence="11">Metal-dependent hydrolase</fullName>
    </submittedName>
</protein>
<dbReference type="InterPro" id="IPR001851">
    <property type="entry name" value="ABC_transp_permease"/>
</dbReference>
<keyword evidence="4 9" id="KW-0812">Transmembrane</keyword>
<evidence type="ECO:0000256" key="9">
    <source>
        <dbReference type="SAM" id="Phobius"/>
    </source>
</evidence>
<feature type="transmembrane region" description="Helical" evidence="9">
    <location>
        <begin position="256"/>
        <end position="273"/>
    </location>
</feature>
<evidence type="ECO:0000256" key="3">
    <source>
        <dbReference type="ARBA" id="ARBA00022475"/>
    </source>
</evidence>